<reference evidence="1 2" key="1">
    <citation type="submission" date="2020-12" db="EMBL/GenBank/DDBJ databases">
        <title>Concerted genomic and epigenomic changes stabilize Arabidopsis allopolyploids.</title>
        <authorList>
            <person name="Chen Z."/>
        </authorList>
    </citation>
    <scope>NUCLEOTIDE SEQUENCE [LARGE SCALE GENOMIC DNA]</scope>
    <source>
        <strain evidence="1">Allo738</strain>
        <tissue evidence="1">Leaf</tissue>
    </source>
</reference>
<evidence type="ECO:0000313" key="2">
    <source>
        <dbReference type="Proteomes" id="UP000694240"/>
    </source>
</evidence>
<protein>
    <submittedName>
        <fullName evidence="1">Uncharacterized protein</fullName>
    </submittedName>
</protein>
<sequence>MHRPLPPNKPHHYIRHRSQLNPQRLADQTCSKNRKSIVEIKNEVSSGKLHMPAGLLAKIVSYLGEDGIGELKNWIVSGREGLKAVLSPECLSTEIPMREFHIPQPLMEIIVSKVGEDGVDALKNLLLAGREGKDAVLSKKTLASV</sequence>
<dbReference type="Proteomes" id="UP000694240">
    <property type="component" value="Chromosome 13"/>
</dbReference>
<accession>A0A8T1XF36</accession>
<proteinExistence type="predicted"/>
<dbReference type="EMBL" id="JAEFBK010000013">
    <property type="protein sequence ID" value="KAG7533156.1"/>
    <property type="molecule type" value="Genomic_DNA"/>
</dbReference>
<name>A0A8T1XF36_9BRAS</name>
<organism evidence="1 2">
    <name type="scientific">Arabidopsis thaliana x Arabidopsis arenosa</name>
    <dbReference type="NCBI Taxonomy" id="1240361"/>
    <lineage>
        <taxon>Eukaryota</taxon>
        <taxon>Viridiplantae</taxon>
        <taxon>Streptophyta</taxon>
        <taxon>Embryophyta</taxon>
        <taxon>Tracheophyta</taxon>
        <taxon>Spermatophyta</taxon>
        <taxon>Magnoliopsida</taxon>
        <taxon>eudicotyledons</taxon>
        <taxon>Gunneridae</taxon>
        <taxon>Pentapetalae</taxon>
        <taxon>rosids</taxon>
        <taxon>malvids</taxon>
        <taxon>Brassicales</taxon>
        <taxon>Brassicaceae</taxon>
        <taxon>Camelineae</taxon>
        <taxon>Arabidopsis</taxon>
    </lineage>
</organism>
<dbReference type="AlphaFoldDB" id="A0A8T1XF36"/>
<evidence type="ECO:0000313" key="1">
    <source>
        <dbReference type="EMBL" id="KAG7533156.1"/>
    </source>
</evidence>
<comment type="caution">
    <text evidence="1">The sequence shown here is derived from an EMBL/GenBank/DDBJ whole genome shotgun (WGS) entry which is preliminary data.</text>
</comment>
<keyword evidence="2" id="KW-1185">Reference proteome</keyword>
<gene>
    <name evidence="1" type="ORF">ISN45_Aa08g007890</name>
</gene>